<accession>A0A2I0VCS9</accession>
<name>A0A2I0VCS9_9ASPA</name>
<sequence>MQCHVKDVSRAVQSAVSSQVPVQNSNVGISFHNEKDKHLITDMKEINSRSDKDLVAIEYASIAIVNDTSMEDGEILEEANVAELSMDGNGNSSSKNIITSQPVILKKNMFDILNNVDEDVSNVENVMGRSIDDDVKSSSILKDMALIVENAQLAKPFLYPLKSPLLILFLSPLPSPLFFSGKGLG</sequence>
<evidence type="ECO:0000313" key="2">
    <source>
        <dbReference type="Proteomes" id="UP000233837"/>
    </source>
</evidence>
<proteinExistence type="predicted"/>
<reference evidence="1 2" key="2">
    <citation type="journal article" date="2017" name="Nature">
        <title>The Apostasia genome and the evolution of orchids.</title>
        <authorList>
            <person name="Zhang G.Q."/>
            <person name="Liu K.W."/>
            <person name="Li Z."/>
            <person name="Lohaus R."/>
            <person name="Hsiao Y.Y."/>
            <person name="Niu S.C."/>
            <person name="Wang J.Y."/>
            <person name="Lin Y.C."/>
            <person name="Xu Q."/>
            <person name="Chen L.J."/>
            <person name="Yoshida K."/>
            <person name="Fujiwara S."/>
            <person name="Wang Z.W."/>
            <person name="Zhang Y.Q."/>
            <person name="Mitsuda N."/>
            <person name="Wang M."/>
            <person name="Liu G.H."/>
            <person name="Pecoraro L."/>
            <person name="Huang H.X."/>
            <person name="Xiao X.J."/>
            <person name="Lin M."/>
            <person name="Wu X.Y."/>
            <person name="Wu W.L."/>
            <person name="Chen Y.Y."/>
            <person name="Chang S.B."/>
            <person name="Sakamoto S."/>
            <person name="Ohme-Takagi M."/>
            <person name="Yagi M."/>
            <person name="Zeng S.J."/>
            <person name="Shen C.Y."/>
            <person name="Yeh C.M."/>
            <person name="Luo Y.B."/>
            <person name="Tsai W.C."/>
            <person name="Van de Peer Y."/>
            <person name="Liu Z.J."/>
        </authorList>
    </citation>
    <scope>NUCLEOTIDE SEQUENCE [LARGE SCALE GENOMIC DNA]</scope>
    <source>
        <tissue evidence="1">The whole plant</tissue>
    </source>
</reference>
<protein>
    <submittedName>
        <fullName evidence="1">Uncharacterized protein</fullName>
    </submittedName>
</protein>
<reference evidence="1 2" key="1">
    <citation type="journal article" date="2016" name="Sci. Rep.">
        <title>The Dendrobium catenatum Lindl. genome sequence provides insights into polysaccharide synthase, floral development and adaptive evolution.</title>
        <authorList>
            <person name="Zhang G.Q."/>
            <person name="Xu Q."/>
            <person name="Bian C."/>
            <person name="Tsai W.C."/>
            <person name="Yeh C.M."/>
            <person name="Liu K.W."/>
            <person name="Yoshida K."/>
            <person name="Zhang L.S."/>
            <person name="Chang S.B."/>
            <person name="Chen F."/>
            <person name="Shi Y."/>
            <person name="Su Y.Y."/>
            <person name="Zhang Y.Q."/>
            <person name="Chen L.J."/>
            <person name="Yin Y."/>
            <person name="Lin M."/>
            <person name="Huang H."/>
            <person name="Deng H."/>
            <person name="Wang Z.W."/>
            <person name="Zhu S.L."/>
            <person name="Zhao X."/>
            <person name="Deng C."/>
            <person name="Niu S.C."/>
            <person name="Huang J."/>
            <person name="Wang M."/>
            <person name="Liu G.H."/>
            <person name="Yang H.J."/>
            <person name="Xiao X.J."/>
            <person name="Hsiao Y.Y."/>
            <person name="Wu W.L."/>
            <person name="Chen Y.Y."/>
            <person name="Mitsuda N."/>
            <person name="Ohme-Takagi M."/>
            <person name="Luo Y.B."/>
            <person name="Van de Peer Y."/>
            <person name="Liu Z.J."/>
        </authorList>
    </citation>
    <scope>NUCLEOTIDE SEQUENCE [LARGE SCALE GENOMIC DNA]</scope>
    <source>
        <tissue evidence="1">The whole plant</tissue>
    </source>
</reference>
<dbReference type="AlphaFoldDB" id="A0A2I0VCS9"/>
<gene>
    <name evidence="1" type="ORF">MA16_Dca023081</name>
</gene>
<evidence type="ECO:0000313" key="1">
    <source>
        <dbReference type="EMBL" id="PKU61204.1"/>
    </source>
</evidence>
<dbReference type="EMBL" id="KZ503822">
    <property type="protein sequence ID" value="PKU61204.1"/>
    <property type="molecule type" value="Genomic_DNA"/>
</dbReference>
<keyword evidence="2" id="KW-1185">Reference proteome</keyword>
<dbReference type="Proteomes" id="UP000233837">
    <property type="component" value="Unassembled WGS sequence"/>
</dbReference>
<organism evidence="1 2">
    <name type="scientific">Dendrobium catenatum</name>
    <dbReference type="NCBI Taxonomy" id="906689"/>
    <lineage>
        <taxon>Eukaryota</taxon>
        <taxon>Viridiplantae</taxon>
        <taxon>Streptophyta</taxon>
        <taxon>Embryophyta</taxon>
        <taxon>Tracheophyta</taxon>
        <taxon>Spermatophyta</taxon>
        <taxon>Magnoliopsida</taxon>
        <taxon>Liliopsida</taxon>
        <taxon>Asparagales</taxon>
        <taxon>Orchidaceae</taxon>
        <taxon>Epidendroideae</taxon>
        <taxon>Malaxideae</taxon>
        <taxon>Dendrobiinae</taxon>
        <taxon>Dendrobium</taxon>
    </lineage>
</organism>